<gene>
    <name evidence="3" type="ORF">M430DRAFT_271390</name>
</gene>
<dbReference type="GO" id="GO:0016491">
    <property type="term" value="F:oxidoreductase activity"/>
    <property type="evidence" value="ECO:0007669"/>
    <property type="project" value="UniProtKB-KW"/>
</dbReference>
<organism evidence="3 4">
    <name type="scientific">Amorphotheca resinae ATCC 22711</name>
    <dbReference type="NCBI Taxonomy" id="857342"/>
    <lineage>
        <taxon>Eukaryota</taxon>
        <taxon>Fungi</taxon>
        <taxon>Dikarya</taxon>
        <taxon>Ascomycota</taxon>
        <taxon>Pezizomycotina</taxon>
        <taxon>Leotiomycetes</taxon>
        <taxon>Helotiales</taxon>
        <taxon>Amorphothecaceae</taxon>
        <taxon>Amorphotheca</taxon>
    </lineage>
</organism>
<dbReference type="GeneID" id="36573611"/>
<evidence type="ECO:0000313" key="3">
    <source>
        <dbReference type="EMBL" id="PSS08512.1"/>
    </source>
</evidence>
<keyword evidence="2" id="KW-0560">Oxidoreductase</keyword>
<dbReference type="AlphaFoldDB" id="A0A2T3AQK6"/>
<protein>
    <recommendedName>
        <fullName evidence="5">Ketoreductase (KR) domain-containing protein</fullName>
    </recommendedName>
</protein>
<dbReference type="InterPro" id="IPR036291">
    <property type="entry name" value="NAD(P)-bd_dom_sf"/>
</dbReference>
<evidence type="ECO:0000256" key="2">
    <source>
        <dbReference type="ARBA" id="ARBA00023002"/>
    </source>
</evidence>
<dbReference type="Proteomes" id="UP000241818">
    <property type="component" value="Unassembled WGS sequence"/>
</dbReference>
<evidence type="ECO:0000313" key="4">
    <source>
        <dbReference type="Proteomes" id="UP000241818"/>
    </source>
</evidence>
<dbReference type="SUPFAM" id="SSF51735">
    <property type="entry name" value="NAD(P)-binding Rossmann-fold domains"/>
    <property type="match status" value="1"/>
</dbReference>
<dbReference type="STRING" id="857342.A0A2T3AQK6"/>
<dbReference type="RefSeq" id="XP_024716910.1">
    <property type="nucleotide sequence ID" value="XM_024865530.1"/>
</dbReference>
<accession>A0A2T3AQK6</accession>
<dbReference type="InParanoid" id="A0A2T3AQK6"/>
<dbReference type="OrthoDB" id="191139at2759"/>
<comment type="similarity">
    <text evidence="1">Belongs to the short-chain dehydrogenases/reductases (SDR) family.</text>
</comment>
<name>A0A2T3AQK6_AMORE</name>
<dbReference type="EMBL" id="KZ679018">
    <property type="protein sequence ID" value="PSS08512.1"/>
    <property type="molecule type" value="Genomic_DNA"/>
</dbReference>
<proteinExistence type="inferred from homology"/>
<keyword evidence="4" id="KW-1185">Reference proteome</keyword>
<sequence>MDLASLPSVQTGAKSILSQTSILDILIANAGIMALPRSHPRWVPATIRHQPPRTRSSCEASSLPTLLETSGQPSTDVRVVFLSSVMFSGHPRGGILFPSLKTPQSFAVAGPWQRYGQAKLANILYAAELARRYLDSEILFLSIHHGTINAALVSN</sequence>
<dbReference type="PANTHER" id="PTHR24320">
    <property type="entry name" value="RETINOL DEHYDROGENASE"/>
    <property type="match status" value="1"/>
</dbReference>
<dbReference type="Gene3D" id="3.40.50.720">
    <property type="entry name" value="NAD(P)-binding Rossmann-like Domain"/>
    <property type="match status" value="1"/>
</dbReference>
<evidence type="ECO:0008006" key="5">
    <source>
        <dbReference type="Google" id="ProtNLM"/>
    </source>
</evidence>
<evidence type="ECO:0000256" key="1">
    <source>
        <dbReference type="ARBA" id="ARBA00006484"/>
    </source>
</evidence>
<dbReference type="PANTHER" id="PTHR24320:SF154">
    <property type="entry name" value="OXIDOREDUCTASE, SHORT-CHAIN DEHYDROGENASE_REDUCTASE FAMILY (AFU_ORTHOLOGUE AFUA_2G04560)"/>
    <property type="match status" value="1"/>
</dbReference>
<reference evidence="3 4" key="1">
    <citation type="journal article" date="2018" name="New Phytol.">
        <title>Comparative genomics and transcriptomics depict ericoid mycorrhizal fungi as versatile saprotrophs and plant mutualists.</title>
        <authorList>
            <person name="Martino E."/>
            <person name="Morin E."/>
            <person name="Grelet G.A."/>
            <person name="Kuo A."/>
            <person name="Kohler A."/>
            <person name="Daghino S."/>
            <person name="Barry K.W."/>
            <person name="Cichocki N."/>
            <person name="Clum A."/>
            <person name="Dockter R.B."/>
            <person name="Hainaut M."/>
            <person name="Kuo R.C."/>
            <person name="LaButti K."/>
            <person name="Lindahl B.D."/>
            <person name="Lindquist E.A."/>
            <person name="Lipzen A."/>
            <person name="Khouja H.R."/>
            <person name="Magnuson J."/>
            <person name="Murat C."/>
            <person name="Ohm R.A."/>
            <person name="Singer S.W."/>
            <person name="Spatafora J.W."/>
            <person name="Wang M."/>
            <person name="Veneault-Fourrey C."/>
            <person name="Henrissat B."/>
            <person name="Grigoriev I.V."/>
            <person name="Martin F.M."/>
            <person name="Perotto S."/>
        </authorList>
    </citation>
    <scope>NUCLEOTIDE SEQUENCE [LARGE SCALE GENOMIC DNA]</scope>
    <source>
        <strain evidence="3 4">ATCC 22711</strain>
    </source>
</reference>